<feature type="compositionally biased region" description="Basic and acidic residues" evidence="1">
    <location>
        <begin position="46"/>
        <end position="55"/>
    </location>
</feature>
<feature type="region of interest" description="Disordered" evidence="1">
    <location>
        <begin position="99"/>
        <end position="131"/>
    </location>
</feature>
<accession>A0A9P8PRS3</accession>
<name>A0A9P8PRS3_9ASCO</name>
<feature type="region of interest" description="Disordered" evidence="1">
    <location>
        <begin position="35"/>
        <end position="58"/>
    </location>
</feature>
<reference evidence="2" key="1">
    <citation type="journal article" date="2021" name="Open Biol.">
        <title>Shared evolutionary footprints suggest mitochondrial oxidative damage underlies multiple complex I losses in fungi.</title>
        <authorList>
            <person name="Schikora-Tamarit M.A."/>
            <person name="Marcet-Houben M."/>
            <person name="Nosek J."/>
            <person name="Gabaldon T."/>
        </authorList>
    </citation>
    <scope>NUCLEOTIDE SEQUENCE</scope>
    <source>
        <strain evidence="2">CBS6341</strain>
    </source>
</reference>
<comment type="caution">
    <text evidence="2">The sequence shown here is derived from an EMBL/GenBank/DDBJ whole genome shotgun (WGS) entry which is preliminary data.</text>
</comment>
<dbReference type="Proteomes" id="UP000769528">
    <property type="component" value="Unassembled WGS sequence"/>
</dbReference>
<keyword evidence="3" id="KW-1185">Reference proteome</keyword>
<dbReference type="EMBL" id="JAEUBF010000637">
    <property type="protein sequence ID" value="KAH3676407.1"/>
    <property type="molecule type" value="Genomic_DNA"/>
</dbReference>
<organism evidence="2 3">
    <name type="scientific">Wickerhamomyces mucosus</name>
    <dbReference type="NCBI Taxonomy" id="1378264"/>
    <lineage>
        <taxon>Eukaryota</taxon>
        <taxon>Fungi</taxon>
        <taxon>Dikarya</taxon>
        <taxon>Ascomycota</taxon>
        <taxon>Saccharomycotina</taxon>
        <taxon>Saccharomycetes</taxon>
        <taxon>Phaffomycetales</taxon>
        <taxon>Wickerhamomycetaceae</taxon>
        <taxon>Wickerhamomyces</taxon>
    </lineage>
</organism>
<proteinExistence type="predicted"/>
<dbReference type="AlphaFoldDB" id="A0A9P8PRS3"/>
<evidence type="ECO:0000313" key="2">
    <source>
        <dbReference type="EMBL" id="KAH3676407.1"/>
    </source>
</evidence>
<dbReference type="OrthoDB" id="10651950at2759"/>
<gene>
    <name evidence="2" type="ORF">WICMUC_002038</name>
</gene>
<evidence type="ECO:0000313" key="3">
    <source>
        <dbReference type="Proteomes" id="UP000769528"/>
    </source>
</evidence>
<protein>
    <submittedName>
        <fullName evidence="2">Uncharacterized protein</fullName>
    </submittedName>
</protein>
<reference evidence="2" key="2">
    <citation type="submission" date="2021-01" db="EMBL/GenBank/DDBJ databases">
        <authorList>
            <person name="Schikora-Tamarit M.A."/>
        </authorList>
    </citation>
    <scope>NUCLEOTIDE SEQUENCE</scope>
    <source>
        <strain evidence="2">CBS6341</strain>
    </source>
</reference>
<sequence length="223" mass="25347">MITRKSLRLVKDIIDNDLSPFQKLSNIWRQHGTSSTNLKEEDIDSDNDHSRDDSNQNKTFKVNAEKLCCKKSQSLQTKNLQIVTREDIISNRYELDPYHGSRFKTKNQSSKSSSLSSRQFSKLRISSSTPPRRIRSKSLVLSGSEKMVSLMPNSSIKSHSTTKIQQLSSISKNEDVFQNEIINQADKLFTETFHETSANGQLVITHSIDELELGMISLRLNNG</sequence>
<evidence type="ECO:0000256" key="1">
    <source>
        <dbReference type="SAM" id="MobiDB-lite"/>
    </source>
</evidence>
<feature type="compositionally biased region" description="Low complexity" evidence="1">
    <location>
        <begin position="108"/>
        <end position="131"/>
    </location>
</feature>